<dbReference type="InterPro" id="IPR036188">
    <property type="entry name" value="FAD/NAD-bd_sf"/>
</dbReference>
<dbReference type="RefSeq" id="WP_125741527.1">
    <property type="nucleotide sequence ID" value="NZ_RCOR01000022.1"/>
</dbReference>
<sequence>MIYDAAIIGAGPAGSAASFFLSQRGYKVIVIERSRKASSICGEYVPDPSSLGIEGEVGSSYSEFFKPFVVNELRRISFKIFGRSFKVDYLGYSIKRSEMVEDRLERAQDLGADVRLGESFITLEREEVYKILTSKGEYFARYVIGADGFPSRISRFLNGEKVDPDDVSIAFPIEAELKVEDPSEMKLIFDEEVAPGAYAWIIPRGDSWANVGLGIRCSMITMNPLDYMRKFLSILGIEARDLRGRFVPVGGLVKRVAEDGIFLLGDAAGMVIPSNGGGIHNAIISAYLLSKSLESELPEEKYTSYVNRYIRRDLEAGLTYRRAADVLLRLGILKKMIGLLPRSMASEAITGRRGKYYPLLRIVSYLYPLSKGRGGSRSACRLA</sequence>
<dbReference type="SUPFAM" id="SSF51905">
    <property type="entry name" value="FAD/NAD(P)-binding domain"/>
    <property type="match status" value="1"/>
</dbReference>
<dbReference type="InterPro" id="IPR011777">
    <property type="entry name" value="Geranylgeranyl_Rdtase_fam"/>
</dbReference>
<dbReference type="NCBIfam" id="TIGR02032">
    <property type="entry name" value="GG-red-SF"/>
    <property type="match status" value="1"/>
</dbReference>
<evidence type="ECO:0000313" key="4">
    <source>
        <dbReference type="Proteomes" id="UP000278149"/>
    </source>
</evidence>
<dbReference type="AlphaFoldDB" id="A0A3R9QS40"/>
<dbReference type="Pfam" id="PF01494">
    <property type="entry name" value="FAD_binding_3"/>
    <property type="match status" value="1"/>
</dbReference>
<proteinExistence type="predicted"/>
<dbReference type="GO" id="GO:0071949">
    <property type="term" value="F:FAD binding"/>
    <property type="evidence" value="ECO:0007669"/>
    <property type="project" value="InterPro"/>
</dbReference>
<dbReference type="InterPro" id="IPR002938">
    <property type="entry name" value="FAD-bd"/>
</dbReference>
<evidence type="ECO:0000259" key="2">
    <source>
        <dbReference type="Pfam" id="PF22578"/>
    </source>
</evidence>
<evidence type="ECO:0000259" key="1">
    <source>
        <dbReference type="Pfam" id="PF01494"/>
    </source>
</evidence>
<dbReference type="Proteomes" id="UP000278149">
    <property type="component" value="Unassembled WGS sequence"/>
</dbReference>
<dbReference type="EMBL" id="RCOR01000022">
    <property type="protein sequence ID" value="RSN69020.1"/>
    <property type="molecule type" value="Genomic_DNA"/>
</dbReference>
<dbReference type="PANTHER" id="PTHR42685:SF21">
    <property type="entry name" value="DEHYDROGENASE (FLAVOPROTEIN)-LIKE PROTEIN"/>
    <property type="match status" value="1"/>
</dbReference>
<dbReference type="PRINTS" id="PR00420">
    <property type="entry name" value="RNGMNOXGNASE"/>
</dbReference>
<dbReference type="Gene3D" id="3.50.50.60">
    <property type="entry name" value="FAD/NAD(P)-binding domain"/>
    <property type="match status" value="1"/>
</dbReference>
<comment type="caution">
    <text evidence="3">The sequence shown here is derived from an EMBL/GenBank/DDBJ whole genome shotgun (WGS) entry which is preliminary data.</text>
</comment>
<name>A0A3R9QS40_9CREN</name>
<dbReference type="PANTHER" id="PTHR42685">
    <property type="entry name" value="GERANYLGERANYL DIPHOSPHATE REDUCTASE"/>
    <property type="match status" value="1"/>
</dbReference>
<reference evidence="3 4" key="1">
    <citation type="submission" date="2018-10" db="EMBL/GenBank/DDBJ databases">
        <title>Co-occurring genomic capacity for anaerobic methane metabolism and dissimilatory sulfite reduction discovered in the Korarchaeota.</title>
        <authorList>
            <person name="Mckay L.J."/>
            <person name="Dlakic M."/>
            <person name="Fields M.W."/>
            <person name="Delmont T.O."/>
            <person name="Eren A.M."/>
            <person name="Jay Z.J."/>
            <person name="Klingelsmith K.B."/>
            <person name="Rusch D.B."/>
            <person name="Inskeep W.P."/>
        </authorList>
    </citation>
    <scope>NUCLEOTIDE SEQUENCE [LARGE SCALE GENOMIC DNA]</scope>
    <source>
        <strain evidence="3 4">WS</strain>
    </source>
</reference>
<dbReference type="GO" id="GO:0016628">
    <property type="term" value="F:oxidoreductase activity, acting on the CH-CH group of donors, NAD or NADP as acceptor"/>
    <property type="evidence" value="ECO:0007669"/>
    <property type="project" value="InterPro"/>
</dbReference>
<evidence type="ECO:0000313" key="3">
    <source>
        <dbReference type="EMBL" id="RSN69020.1"/>
    </source>
</evidence>
<feature type="domain" description="Digeranylgeranylglycerophospholipid reductase catalytic" evidence="2">
    <location>
        <begin position="178"/>
        <end position="233"/>
    </location>
</feature>
<feature type="domain" description="FAD-binding" evidence="1">
    <location>
        <begin position="4"/>
        <end position="38"/>
    </location>
</feature>
<protein>
    <submittedName>
        <fullName evidence="3">NAD(P)/FAD-dependent oxidoreductase</fullName>
    </submittedName>
</protein>
<accession>A0A3R9QS40</accession>
<gene>
    <name evidence="3" type="ORF">D9Q81_04295</name>
</gene>
<organism evidence="3 4">
    <name type="scientific">Candidatus Korarchaeum cryptofilum</name>
    <dbReference type="NCBI Taxonomy" id="498846"/>
    <lineage>
        <taxon>Archaea</taxon>
        <taxon>Thermoproteota</taxon>
        <taxon>Candidatus Korarchaeia</taxon>
        <taxon>Candidatus Korarchaeales</taxon>
        <taxon>Candidatus Korarchaeaceae</taxon>
        <taxon>Candidatus Korarchaeum</taxon>
    </lineage>
</organism>
<dbReference type="InterPro" id="IPR054715">
    <property type="entry name" value="GGR_cat"/>
</dbReference>
<dbReference type="Pfam" id="PF22578">
    <property type="entry name" value="GGR_cat"/>
    <property type="match status" value="1"/>
</dbReference>
<dbReference type="InterPro" id="IPR050407">
    <property type="entry name" value="Geranylgeranyl_reductase"/>
</dbReference>